<dbReference type="InterPro" id="IPR039426">
    <property type="entry name" value="TonB-dep_rcpt-like"/>
</dbReference>
<keyword evidence="13" id="KW-0675">Receptor</keyword>
<evidence type="ECO:0000256" key="6">
    <source>
        <dbReference type="ARBA" id="ARBA00023136"/>
    </source>
</evidence>
<sequence>MRFKQNSFNFRLLMGAAAVGFLAGNAPALAQEQDADESESRQATVVVTGFRDSLQKSLAVKKNETNIVDIIAAEDIADFPDLNLAESLQRIPGVSIDRVGGEGRQITVRGLGADFTRIRINGMEALATSGASDSSGGSNRGRGFDFNTFASDLFNELRVTKTTSASIEEGSLGATVDLRTARPFDYDAGLTAAASAQLGFNDLSEETSPRYAGLLSWQNESGTFGALVSMAYSDRTILEEGFSTVRWQDGNFASVGGAACPAGPECSLIDTNSGVYYPRIPRYGRLTHEQERLGLTGSVQFRPTDATTVSLDVLHSDFEGTREESYLETFMRSQENRFQVIDYSINPDNNTIEYGLFNVSPLPNGTHPIRSENRFDELQTTLTQYTVDVDHEFTDRLRGNLLAGRVVSEFDNPVQTTILLDAVGPVTGFTYDFRGNGNTPFIDYGSLDVTDPSQFAFTEFRDRPQYVDNTFQTVAGSLAYDLNDSLTVSGGASLKQFEFRTTEYRRESTFGSLVCPLPGVSCPAGATGLPVTADILKYVSGFGSGLGAPGGIDTRWITADVHAAAALIDAYGIPGVLQAGNDRRVEEEDLGGFLQLDFNTQLGRIPVRGNVGVRYVETTTTSTGQVSGTSVTVERSYEDTLPSANVTFEMRDDFFIRLAAAKVMARPSLGNLTPGGALDSFNGPSFRYNSGNPALDPFRATTYDASFEWYFREESLIALSLFYKDVDSFFTRASTVEVPYSQSGLPTSLPPASSPLRNLLDAGQDPLVEIRAVENGGSASVKGFELTYQQPFSFLPAPFDGFGFQGNYTYVDSDEIRGFSPNAYNATIYYEKDRLSARISAAYRDAYQTVAPTAAGRDEQGYSSTTNIDFSSSYKLNDNFDITFEAINLTDEFEQQVFDAGDLVNVYHHTGTEYLIGFRYRY</sequence>
<dbReference type="AlphaFoldDB" id="A0A062VJM3"/>
<evidence type="ECO:0000313" key="14">
    <source>
        <dbReference type="Proteomes" id="UP000027100"/>
    </source>
</evidence>
<comment type="caution">
    <text evidence="13">The sequence shown here is derived from an EMBL/GenBank/DDBJ whole genome shotgun (WGS) entry which is preliminary data.</text>
</comment>
<comment type="subcellular location">
    <subcellularLocation>
        <location evidence="1 8">Cell outer membrane</location>
        <topology evidence="1 8">Multi-pass membrane protein</topology>
    </subcellularLocation>
</comment>
<dbReference type="PROSITE" id="PS52016">
    <property type="entry name" value="TONB_DEPENDENT_REC_3"/>
    <property type="match status" value="1"/>
</dbReference>
<dbReference type="GO" id="GO:0009279">
    <property type="term" value="C:cell outer membrane"/>
    <property type="evidence" value="ECO:0007669"/>
    <property type="project" value="UniProtKB-SubCell"/>
</dbReference>
<dbReference type="Gene3D" id="2.170.130.10">
    <property type="entry name" value="TonB-dependent receptor, plug domain"/>
    <property type="match status" value="1"/>
</dbReference>
<evidence type="ECO:0000256" key="1">
    <source>
        <dbReference type="ARBA" id="ARBA00004571"/>
    </source>
</evidence>
<keyword evidence="6 8" id="KW-0472">Membrane</keyword>
<accession>A0A062VJM3</accession>
<feature type="domain" description="TonB-dependent receptor plug" evidence="12">
    <location>
        <begin position="62"/>
        <end position="173"/>
    </location>
</feature>
<gene>
    <name evidence="13" type="ORF">HPO_03034</name>
</gene>
<dbReference type="Pfam" id="PF00593">
    <property type="entry name" value="TonB_dep_Rec_b-barrel"/>
    <property type="match status" value="1"/>
</dbReference>
<dbReference type="Pfam" id="PF07715">
    <property type="entry name" value="Plug"/>
    <property type="match status" value="1"/>
</dbReference>
<dbReference type="EMBL" id="ARYM01000003">
    <property type="protein sequence ID" value="KCZ99832.1"/>
    <property type="molecule type" value="Genomic_DNA"/>
</dbReference>
<dbReference type="InterPro" id="IPR012910">
    <property type="entry name" value="Plug_dom"/>
</dbReference>
<keyword evidence="10" id="KW-0732">Signal</keyword>
<dbReference type="InterPro" id="IPR036942">
    <property type="entry name" value="Beta-barrel_TonB_sf"/>
</dbReference>
<name>A0A062VJM3_9PROT</name>
<evidence type="ECO:0000259" key="12">
    <source>
        <dbReference type="Pfam" id="PF07715"/>
    </source>
</evidence>
<dbReference type="PANTHER" id="PTHR40980:SF3">
    <property type="entry name" value="TONB-DEPENDENT RECEPTOR-LIKE BETA-BARREL DOMAIN-CONTAINING PROTEIN"/>
    <property type="match status" value="1"/>
</dbReference>
<evidence type="ECO:0000256" key="5">
    <source>
        <dbReference type="ARBA" id="ARBA00023077"/>
    </source>
</evidence>
<evidence type="ECO:0000259" key="11">
    <source>
        <dbReference type="Pfam" id="PF00593"/>
    </source>
</evidence>
<evidence type="ECO:0000256" key="3">
    <source>
        <dbReference type="ARBA" id="ARBA00022452"/>
    </source>
</evidence>
<keyword evidence="2 8" id="KW-0813">Transport</keyword>
<evidence type="ECO:0000256" key="4">
    <source>
        <dbReference type="ARBA" id="ARBA00022692"/>
    </source>
</evidence>
<evidence type="ECO:0000256" key="8">
    <source>
        <dbReference type="PROSITE-ProRule" id="PRU01360"/>
    </source>
</evidence>
<protein>
    <submittedName>
        <fullName evidence="13">TonB-dependent receptor</fullName>
    </submittedName>
</protein>
<dbReference type="eggNOG" id="COG4771">
    <property type="taxonomic scope" value="Bacteria"/>
</dbReference>
<keyword evidence="5 9" id="KW-0798">TonB box</keyword>
<evidence type="ECO:0000313" key="13">
    <source>
        <dbReference type="EMBL" id="KCZ99832.1"/>
    </source>
</evidence>
<keyword evidence="14" id="KW-1185">Reference proteome</keyword>
<keyword evidence="7 8" id="KW-0998">Cell outer membrane</keyword>
<dbReference type="Proteomes" id="UP000027100">
    <property type="component" value="Unassembled WGS sequence"/>
</dbReference>
<evidence type="ECO:0000256" key="10">
    <source>
        <dbReference type="SAM" id="SignalP"/>
    </source>
</evidence>
<dbReference type="NCBIfam" id="TIGR01782">
    <property type="entry name" value="TonB-Xanth-Caul"/>
    <property type="match status" value="1"/>
</dbReference>
<evidence type="ECO:0000256" key="2">
    <source>
        <dbReference type="ARBA" id="ARBA00022448"/>
    </source>
</evidence>
<reference evidence="13 14" key="1">
    <citation type="journal article" date="2014" name="Antonie Van Leeuwenhoek">
        <title>Hyphomonas beringensis sp. nov. and Hyphomonas chukchiensis sp. nov., isolated from surface seawater of the Bering Sea and Chukchi Sea.</title>
        <authorList>
            <person name="Li C."/>
            <person name="Lai Q."/>
            <person name="Li G."/>
            <person name="Dong C."/>
            <person name="Wang J."/>
            <person name="Liao Y."/>
            <person name="Shao Z."/>
        </authorList>
    </citation>
    <scope>NUCLEOTIDE SEQUENCE [LARGE SCALE GENOMIC DNA]</scope>
    <source>
        <strain evidence="13 14">PS728</strain>
    </source>
</reference>
<dbReference type="InterPro" id="IPR037066">
    <property type="entry name" value="Plug_dom_sf"/>
</dbReference>
<comment type="similarity">
    <text evidence="8 9">Belongs to the TonB-dependent receptor family.</text>
</comment>
<dbReference type="eggNOG" id="COG1629">
    <property type="taxonomic scope" value="Bacteria"/>
</dbReference>
<evidence type="ECO:0000256" key="7">
    <source>
        <dbReference type="ARBA" id="ARBA00023237"/>
    </source>
</evidence>
<dbReference type="PATRIC" id="fig|1280954.3.peg.620"/>
<feature type="chain" id="PRO_5001619152" evidence="10">
    <location>
        <begin position="31"/>
        <end position="922"/>
    </location>
</feature>
<dbReference type="SUPFAM" id="SSF56935">
    <property type="entry name" value="Porins"/>
    <property type="match status" value="1"/>
</dbReference>
<keyword evidence="4 8" id="KW-0812">Transmembrane</keyword>
<dbReference type="Gene3D" id="2.40.170.20">
    <property type="entry name" value="TonB-dependent receptor, beta-barrel domain"/>
    <property type="match status" value="2"/>
</dbReference>
<dbReference type="RefSeq" id="WP_035594352.1">
    <property type="nucleotide sequence ID" value="NZ_ARYM01000003.1"/>
</dbReference>
<evidence type="ECO:0000256" key="9">
    <source>
        <dbReference type="RuleBase" id="RU003357"/>
    </source>
</evidence>
<feature type="domain" description="TonB-dependent receptor-like beta-barrel" evidence="11">
    <location>
        <begin position="430"/>
        <end position="889"/>
    </location>
</feature>
<dbReference type="CDD" id="cd01347">
    <property type="entry name" value="ligand_gated_channel"/>
    <property type="match status" value="1"/>
</dbReference>
<keyword evidence="3 8" id="KW-1134">Transmembrane beta strand</keyword>
<dbReference type="STRING" id="1280954.HPO_03034"/>
<dbReference type="PANTHER" id="PTHR40980">
    <property type="entry name" value="PLUG DOMAIN-CONTAINING PROTEIN"/>
    <property type="match status" value="1"/>
</dbReference>
<dbReference type="InterPro" id="IPR000531">
    <property type="entry name" value="Beta-barrel_TonB"/>
</dbReference>
<proteinExistence type="inferred from homology"/>
<dbReference type="InterPro" id="IPR010104">
    <property type="entry name" value="TonB_rcpt_bac"/>
</dbReference>
<feature type="signal peptide" evidence="10">
    <location>
        <begin position="1"/>
        <end position="30"/>
    </location>
</feature>
<organism evidence="13 14">
    <name type="scientific">Hyphomonas polymorpha PS728</name>
    <dbReference type="NCBI Taxonomy" id="1280954"/>
    <lineage>
        <taxon>Bacteria</taxon>
        <taxon>Pseudomonadati</taxon>
        <taxon>Pseudomonadota</taxon>
        <taxon>Alphaproteobacteria</taxon>
        <taxon>Hyphomonadales</taxon>
        <taxon>Hyphomonadaceae</taxon>
        <taxon>Hyphomonas</taxon>
    </lineage>
</organism>